<feature type="region of interest" description="Disordered" evidence="2">
    <location>
        <begin position="161"/>
        <end position="185"/>
    </location>
</feature>
<dbReference type="Proteomes" id="UP000823388">
    <property type="component" value="Chromosome 8K"/>
</dbReference>
<reference evidence="3" key="1">
    <citation type="submission" date="2020-05" db="EMBL/GenBank/DDBJ databases">
        <title>WGS assembly of Panicum virgatum.</title>
        <authorList>
            <person name="Lovell J.T."/>
            <person name="Jenkins J."/>
            <person name="Shu S."/>
            <person name="Juenger T.E."/>
            <person name="Schmutz J."/>
        </authorList>
    </citation>
    <scope>NUCLEOTIDE SEQUENCE</scope>
    <source>
        <strain evidence="3">AP13</strain>
    </source>
</reference>
<keyword evidence="1" id="KW-0175">Coiled coil</keyword>
<comment type="caution">
    <text evidence="3">The sequence shown here is derived from an EMBL/GenBank/DDBJ whole genome shotgun (WGS) entry which is preliminary data.</text>
</comment>
<feature type="coiled-coil region" evidence="1">
    <location>
        <begin position="82"/>
        <end position="130"/>
    </location>
</feature>
<name>A0A8T0PVI3_PANVG</name>
<accession>A0A8T0PVI3</accession>
<evidence type="ECO:0000256" key="2">
    <source>
        <dbReference type="SAM" id="MobiDB-lite"/>
    </source>
</evidence>
<organism evidence="3 4">
    <name type="scientific">Panicum virgatum</name>
    <name type="common">Blackwell switchgrass</name>
    <dbReference type="NCBI Taxonomy" id="38727"/>
    <lineage>
        <taxon>Eukaryota</taxon>
        <taxon>Viridiplantae</taxon>
        <taxon>Streptophyta</taxon>
        <taxon>Embryophyta</taxon>
        <taxon>Tracheophyta</taxon>
        <taxon>Spermatophyta</taxon>
        <taxon>Magnoliopsida</taxon>
        <taxon>Liliopsida</taxon>
        <taxon>Poales</taxon>
        <taxon>Poaceae</taxon>
        <taxon>PACMAD clade</taxon>
        <taxon>Panicoideae</taxon>
        <taxon>Panicodae</taxon>
        <taxon>Paniceae</taxon>
        <taxon>Panicinae</taxon>
        <taxon>Panicum</taxon>
        <taxon>Panicum sect. Hiantes</taxon>
    </lineage>
</organism>
<gene>
    <name evidence="3" type="ORF">PVAP13_8KG346001</name>
</gene>
<evidence type="ECO:0000313" key="4">
    <source>
        <dbReference type="Proteomes" id="UP000823388"/>
    </source>
</evidence>
<dbReference type="AlphaFoldDB" id="A0A8T0PVI3"/>
<protein>
    <submittedName>
        <fullName evidence="3">Uncharacterized protein</fullName>
    </submittedName>
</protein>
<dbReference type="EMBL" id="CM029051">
    <property type="protein sequence ID" value="KAG2562014.1"/>
    <property type="molecule type" value="Genomic_DNA"/>
</dbReference>
<evidence type="ECO:0000313" key="3">
    <source>
        <dbReference type="EMBL" id="KAG2562014.1"/>
    </source>
</evidence>
<evidence type="ECO:0000256" key="1">
    <source>
        <dbReference type="SAM" id="Coils"/>
    </source>
</evidence>
<proteinExistence type="predicted"/>
<keyword evidence="4" id="KW-1185">Reference proteome</keyword>
<sequence length="185" mass="20843">MHTHMRNRQWADKASKDVYDHAGFKVAEKETIDGSIITSNVVENTIFQSSYQEITGCKTTTVHGRGNMSKCPTEMASMKAQLQEQARATKTANQKNIQLQDEVDKLNDKLADQKAESERILEEKMQLFREEESKKLQAFREELLAQFAARTETPLVQTAARSIDQSEDTTTIEKSAAKTQASKAT</sequence>